<evidence type="ECO:0000313" key="7">
    <source>
        <dbReference type="EMBL" id="GAW94315.1"/>
    </source>
</evidence>
<comment type="caution">
    <text evidence="7">The sequence shown here is derived from an EMBL/GenBank/DDBJ whole genome shotgun (WGS) entry which is preliminary data.</text>
</comment>
<feature type="transmembrane region" description="Helical" evidence="6">
    <location>
        <begin position="12"/>
        <end position="33"/>
    </location>
</feature>
<dbReference type="NCBIfam" id="TIGR02872">
    <property type="entry name" value="spore_ytvI"/>
    <property type="match status" value="1"/>
</dbReference>
<comment type="similarity">
    <text evidence="2">Belongs to the autoinducer-2 exporter (AI-2E) (TC 2.A.86) family.</text>
</comment>
<comment type="subcellular location">
    <subcellularLocation>
        <location evidence="1">Membrane</location>
        <topology evidence="1">Multi-pass membrane protein</topology>
    </subcellularLocation>
</comment>
<keyword evidence="4 6" id="KW-1133">Transmembrane helix</keyword>
<keyword evidence="8" id="KW-1185">Reference proteome</keyword>
<dbReference type="PANTHER" id="PTHR21716:SF68">
    <property type="entry name" value="TRANSPORT PROTEIN YTVI-RELATED"/>
    <property type="match status" value="1"/>
</dbReference>
<keyword evidence="3 6" id="KW-0812">Transmembrane</keyword>
<dbReference type="PANTHER" id="PTHR21716">
    <property type="entry name" value="TRANSMEMBRANE PROTEIN"/>
    <property type="match status" value="1"/>
</dbReference>
<reference evidence="8" key="1">
    <citation type="journal article" date="2017" name="Appl. Environ. Microbiol.">
        <title>Genomic Analysis of Calderihabitans maritimus KKC1, a Thermophilic, Hydrogenogenic, Carboxydotrophic Bacterium Isolated from Marine Sediment.</title>
        <authorList>
            <person name="Omae K."/>
            <person name="Yoneda Y."/>
            <person name="Fukuyama Y."/>
            <person name="Yoshida T."/>
            <person name="Sako Y."/>
        </authorList>
    </citation>
    <scope>NUCLEOTIDE SEQUENCE [LARGE SCALE GENOMIC DNA]</scope>
    <source>
        <strain evidence="8">KKC1</strain>
    </source>
</reference>
<organism evidence="7 8">
    <name type="scientific">Calderihabitans maritimus</name>
    <dbReference type="NCBI Taxonomy" id="1246530"/>
    <lineage>
        <taxon>Bacteria</taxon>
        <taxon>Bacillati</taxon>
        <taxon>Bacillota</taxon>
        <taxon>Clostridia</taxon>
        <taxon>Neomoorellales</taxon>
        <taxon>Calderihabitantaceae</taxon>
        <taxon>Calderihabitans</taxon>
    </lineage>
</organism>
<evidence type="ECO:0000256" key="5">
    <source>
        <dbReference type="ARBA" id="ARBA00023136"/>
    </source>
</evidence>
<protein>
    <submittedName>
        <fullName evidence="7">Sporulation integral membrane protein YtvI</fullName>
    </submittedName>
</protein>
<evidence type="ECO:0000256" key="1">
    <source>
        <dbReference type="ARBA" id="ARBA00004141"/>
    </source>
</evidence>
<evidence type="ECO:0000313" key="8">
    <source>
        <dbReference type="Proteomes" id="UP000197032"/>
    </source>
</evidence>
<dbReference type="OrthoDB" id="9774361at2"/>
<feature type="transmembrane region" description="Helical" evidence="6">
    <location>
        <begin position="39"/>
        <end position="64"/>
    </location>
</feature>
<dbReference type="Pfam" id="PF01594">
    <property type="entry name" value="AI-2E_transport"/>
    <property type="match status" value="1"/>
</dbReference>
<dbReference type="EMBL" id="BDGJ01000215">
    <property type="protein sequence ID" value="GAW94315.1"/>
    <property type="molecule type" value="Genomic_DNA"/>
</dbReference>
<dbReference type="InterPro" id="IPR002549">
    <property type="entry name" value="AI-2E-like"/>
</dbReference>
<evidence type="ECO:0000256" key="2">
    <source>
        <dbReference type="ARBA" id="ARBA00009773"/>
    </source>
</evidence>
<proteinExistence type="inferred from homology"/>
<dbReference type="RefSeq" id="WP_088555284.1">
    <property type="nucleotide sequence ID" value="NZ_BDGJ01000215.1"/>
</dbReference>
<feature type="transmembrane region" description="Helical" evidence="6">
    <location>
        <begin position="235"/>
        <end position="252"/>
    </location>
</feature>
<keyword evidence="5 6" id="KW-0472">Membrane</keyword>
<dbReference type="GO" id="GO:0016020">
    <property type="term" value="C:membrane"/>
    <property type="evidence" value="ECO:0007669"/>
    <property type="project" value="UniProtKB-SubCell"/>
</dbReference>
<dbReference type="GO" id="GO:0055085">
    <property type="term" value="P:transmembrane transport"/>
    <property type="evidence" value="ECO:0007669"/>
    <property type="project" value="TreeGrafter"/>
</dbReference>
<feature type="transmembrane region" description="Helical" evidence="6">
    <location>
        <begin position="172"/>
        <end position="193"/>
    </location>
</feature>
<evidence type="ECO:0000256" key="6">
    <source>
        <dbReference type="SAM" id="Phobius"/>
    </source>
</evidence>
<feature type="transmembrane region" description="Helical" evidence="6">
    <location>
        <begin position="292"/>
        <end position="312"/>
    </location>
</feature>
<accession>A0A1Z5HYB9</accession>
<evidence type="ECO:0000256" key="4">
    <source>
        <dbReference type="ARBA" id="ARBA00022989"/>
    </source>
</evidence>
<gene>
    <name evidence="7" type="ORF">KKC1_34240</name>
</gene>
<sequence>MRDVPPGQIKFLMQILIVLGIFLCSYLAYYYLYPALVSTIGYILPLLTPFILGIVLAALIEPLVQFCERKAKISRGFSVVAILLLLLGSTITLLMVIISRLVVELIKLSKNLPNYSQTIISQINDFFYQVQDFYLVMEVPEQVVKTIEGSVEGFLLTLRATTTVMANYLIDLLASVPSWLLILLVAIIATFFLSRDKDIIKKTFLQIIPAPWKQNIEMVGSEVGAALIGFLRAQIILSSITTFLSVVGLYLLGLDYSLTLGILVGIMDIIPILGPGTIFLPWITLEFILGNVRVAIALTVLYGLVTLVRQVLQAKVVADQVGLHPLATLVSIYIGLKALGLLGVIIGPIILVIFKALKKAGLFARWL</sequence>
<evidence type="ECO:0000256" key="3">
    <source>
        <dbReference type="ARBA" id="ARBA00022692"/>
    </source>
</evidence>
<feature type="transmembrane region" description="Helical" evidence="6">
    <location>
        <begin position="76"/>
        <end position="103"/>
    </location>
</feature>
<feature type="transmembrane region" description="Helical" evidence="6">
    <location>
        <begin position="258"/>
        <end position="280"/>
    </location>
</feature>
<dbReference type="Proteomes" id="UP000197032">
    <property type="component" value="Unassembled WGS sequence"/>
</dbReference>
<name>A0A1Z5HYB9_9FIRM</name>
<dbReference type="AlphaFoldDB" id="A0A1Z5HYB9"/>
<feature type="transmembrane region" description="Helical" evidence="6">
    <location>
        <begin position="332"/>
        <end position="357"/>
    </location>
</feature>
<dbReference type="InterPro" id="IPR014227">
    <property type="entry name" value="YtvI-like"/>
</dbReference>